<reference evidence="2 3" key="1">
    <citation type="journal article" date="1996" name="Mol. Microbiol.">
        <title>A set of ordered cosmids and a detailed genetic and physical map for the 8 Mb Streptomyces coelicolor A3(2) chromosome.</title>
        <authorList>
            <person name="Redenbach M."/>
            <person name="Kieser H.M."/>
            <person name="Denapaite D."/>
            <person name="Eichner A."/>
            <person name="Cullum J."/>
            <person name="Kinashi H."/>
            <person name="Hopwood D.A."/>
        </authorList>
    </citation>
    <scope>NUCLEOTIDE SEQUENCE [LARGE SCALE GENOMIC DNA]</scope>
    <source>
        <strain evidence="3">ATCC BAA-471 / A3(2) / M145</strain>
    </source>
</reference>
<dbReference type="PaxDb" id="100226-SCO6909"/>
<accession>Q9KYC1</accession>
<keyword evidence="3" id="KW-1185">Reference proteome</keyword>
<dbReference type="EMBL" id="AL645882">
    <property type="protein sequence ID" value="CAB92571.1"/>
    <property type="molecule type" value="Genomic_DNA"/>
</dbReference>
<name>Q9KYC1_STRCO</name>
<proteinExistence type="predicted"/>
<dbReference type="AlphaFoldDB" id="Q9KYC1"/>
<dbReference type="HOGENOM" id="CLU_1969237_0_0_11"/>
<evidence type="ECO:0000313" key="3">
    <source>
        <dbReference type="Proteomes" id="UP000001973"/>
    </source>
</evidence>
<feature type="compositionally biased region" description="Basic and acidic residues" evidence="1">
    <location>
        <begin position="1"/>
        <end position="23"/>
    </location>
</feature>
<sequence length="127" mass="14696">MRRDQPHPDRKAARMEEMSEEMRKKLRIATPEEERAYNVKRAEEAVWHQLQEKGFVDREAPLTPSVKFKELRKNERGMEQIDVVFLTGPLARWVESTGFGHLTGTFHDPEMTVHEAAIALVDGEVPD</sequence>
<dbReference type="KEGG" id="sco:SCO6909"/>
<dbReference type="EMBL" id="AL939129">
    <property type="protein sequence ID" value="CAB92571.1"/>
    <property type="molecule type" value="Genomic_DNA"/>
</dbReference>
<feature type="region of interest" description="Disordered" evidence="1">
    <location>
        <begin position="1"/>
        <end position="24"/>
    </location>
</feature>
<dbReference type="InParanoid" id="Q9KYC1"/>
<organism evidence="2 3">
    <name type="scientific">Streptomyces coelicolor (strain ATCC BAA-471 / A3(2) / M145)</name>
    <dbReference type="NCBI Taxonomy" id="100226"/>
    <lineage>
        <taxon>Bacteria</taxon>
        <taxon>Bacillati</taxon>
        <taxon>Actinomycetota</taxon>
        <taxon>Actinomycetes</taxon>
        <taxon>Kitasatosporales</taxon>
        <taxon>Streptomycetaceae</taxon>
        <taxon>Streptomyces</taxon>
        <taxon>Streptomyces albidoflavus group</taxon>
    </lineage>
</organism>
<evidence type="ECO:0000313" key="2">
    <source>
        <dbReference type="EMBL" id="CAB92571.1"/>
    </source>
</evidence>
<gene>
    <name evidence="2" type="ordered locus">SCO6909</name>
    <name evidence="2" type="ORF">SC1B2.15</name>
</gene>
<reference evidence="2 3" key="2">
    <citation type="journal article" date="2002" name="Nature">
        <title>Complete genome sequence of the model actinomycete Streptomyces coelicolor A3(2).</title>
        <authorList>
            <person name="Bentley S.D."/>
            <person name="Chater K.F."/>
            <person name="Cerdeno-Tarraga A.M."/>
            <person name="Challis G.L."/>
            <person name="Thomson N.R."/>
            <person name="James K.D."/>
            <person name="Harris D.E."/>
            <person name="Quail M.A."/>
            <person name="Kieser H."/>
            <person name="Harper D."/>
            <person name="Bateman A."/>
            <person name="Brown S."/>
            <person name="Chandra G."/>
            <person name="Chen C.W."/>
            <person name="Collins M."/>
            <person name="Cronin A."/>
            <person name="Fraser A."/>
            <person name="Goble A."/>
            <person name="Hidalgo J."/>
            <person name="Hornsby T."/>
            <person name="Howarth S."/>
            <person name="Huang C.H."/>
            <person name="Kieser T."/>
            <person name="Larke L."/>
            <person name="Murphy L."/>
            <person name="Oliver K."/>
            <person name="O'Neil S."/>
            <person name="Rabbinowitsch E."/>
            <person name="Rajandream M.A."/>
            <person name="Rutherford K."/>
            <person name="Rutter S."/>
            <person name="Seeger K."/>
            <person name="Saunders D."/>
            <person name="Sharp S."/>
            <person name="Squares R."/>
            <person name="Squares S."/>
            <person name="Taylor K."/>
            <person name="Warren T."/>
            <person name="Wietzorrek A."/>
            <person name="Woodward J."/>
            <person name="Barrell B.G."/>
            <person name="Parkhill J."/>
            <person name="Hopwood D.A."/>
        </authorList>
    </citation>
    <scope>NUCLEOTIDE SEQUENCE [LARGE SCALE GENOMIC DNA]</scope>
    <source>
        <strain evidence="3">ATCC BAA-471 / A3(2) / M145</strain>
    </source>
</reference>
<dbReference type="Proteomes" id="UP000001973">
    <property type="component" value="Chromosome"/>
</dbReference>
<protein>
    <submittedName>
        <fullName evidence="2">Uncharacterized protein</fullName>
    </submittedName>
</protein>
<evidence type="ECO:0000256" key="1">
    <source>
        <dbReference type="SAM" id="MobiDB-lite"/>
    </source>
</evidence>